<evidence type="ECO:0000259" key="1">
    <source>
        <dbReference type="Pfam" id="PF04608"/>
    </source>
</evidence>
<dbReference type="SUPFAM" id="SSF101307">
    <property type="entry name" value="YutG-like"/>
    <property type="match status" value="1"/>
</dbReference>
<dbReference type="CDD" id="cd06971">
    <property type="entry name" value="PgpA"/>
    <property type="match status" value="1"/>
</dbReference>
<dbReference type="Gene3D" id="1.10.3760.10">
    <property type="entry name" value="PgpA-like"/>
    <property type="match status" value="1"/>
</dbReference>
<dbReference type="InterPro" id="IPR007686">
    <property type="entry name" value="YutG/PgpA"/>
</dbReference>
<dbReference type="EMBL" id="JQCH01000016">
    <property type="protein sequence ID" value="KRO09419.1"/>
    <property type="molecule type" value="Genomic_DNA"/>
</dbReference>
<evidence type="ECO:0000313" key="2">
    <source>
        <dbReference type="EMBL" id="KRO09419.1"/>
    </source>
</evidence>
<evidence type="ECO:0000313" key="3">
    <source>
        <dbReference type="Proteomes" id="UP000051884"/>
    </source>
</evidence>
<comment type="caution">
    <text evidence="2">The sequence shown here is derived from an EMBL/GenBank/DDBJ whole genome shotgun (WGS) entry which is preliminary data.</text>
</comment>
<dbReference type="Pfam" id="PF04608">
    <property type="entry name" value="PgpA"/>
    <property type="match status" value="1"/>
</dbReference>
<organism evidence="2 3">
    <name type="scientific">Paucilactobacillus hokkaidonensis</name>
    <dbReference type="NCBI Taxonomy" id="1193095"/>
    <lineage>
        <taxon>Bacteria</taxon>
        <taxon>Bacillati</taxon>
        <taxon>Bacillota</taxon>
        <taxon>Bacilli</taxon>
        <taxon>Lactobacillales</taxon>
        <taxon>Lactobacillaceae</taxon>
        <taxon>Paucilactobacillus</taxon>
    </lineage>
</organism>
<dbReference type="Proteomes" id="UP000051884">
    <property type="component" value="Unassembled WGS sequence"/>
</dbReference>
<name>A0ABR5Q474_9LACO</name>
<protein>
    <submittedName>
        <fullName evidence="2">Phosphatidylglycerophosphatase A</fullName>
    </submittedName>
</protein>
<feature type="domain" description="YutG/PgpA" evidence="1">
    <location>
        <begin position="45"/>
        <end position="175"/>
    </location>
</feature>
<accession>A0ABR5Q474</accession>
<dbReference type="InterPro" id="IPR036681">
    <property type="entry name" value="PgpA-like_sf"/>
</dbReference>
<gene>
    <name evidence="2" type="ORF">IV59_GL000631</name>
</gene>
<keyword evidence="3" id="KW-1185">Reference proteome</keyword>
<sequence length="178" mass="20087">MRIGNILFKRWLIKMIDNFKYPDTKAYDYVVAKLSAKGVTYKEIAKITYDLQKQFLPHIDIKEYEETTIDVMHKRELLNNVMVGLYLDEMATQHKLDEPLQSIVQHDVGVFGVDETLALQIANIYGSIGVTNYGHVDRVKPGIIGKLDQDQESVNTFIDDIVGGIAAAVAGKLAHKYS</sequence>
<dbReference type="InterPro" id="IPR026038">
    <property type="entry name" value="Put_PGPase"/>
</dbReference>
<dbReference type="PIRSF" id="PIRSF019587">
    <property type="entry name" value="PGPase"/>
    <property type="match status" value="1"/>
</dbReference>
<proteinExistence type="predicted"/>
<reference evidence="2 3" key="1">
    <citation type="journal article" date="2015" name="Genome Announc.">
        <title>Expanding the biotechnology potential of lactobacilli through comparative genomics of 213 strains and associated genera.</title>
        <authorList>
            <person name="Sun Z."/>
            <person name="Harris H.M."/>
            <person name="McCann A."/>
            <person name="Guo C."/>
            <person name="Argimon S."/>
            <person name="Zhang W."/>
            <person name="Yang X."/>
            <person name="Jeffery I.B."/>
            <person name="Cooney J.C."/>
            <person name="Kagawa T.F."/>
            <person name="Liu W."/>
            <person name="Song Y."/>
            <person name="Salvetti E."/>
            <person name="Wrobel A."/>
            <person name="Rasinkangas P."/>
            <person name="Parkhill J."/>
            <person name="Rea M.C."/>
            <person name="O'Sullivan O."/>
            <person name="Ritari J."/>
            <person name="Douillard F.P."/>
            <person name="Paul Ross R."/>
            <person name="Yang R."/>
            <person name="Briner A.E."/>
            <person name="Felis G.E."/>
            <person name="de Vos W.M."/>
            <person name="Barrangou R."/>
            <person name="Klaenhammer T.R."/>
            <person name="Caufield P.W."/>
            <person name="Cui Y."/>
            <person name="Zhang H."/>
            <person name="O'Toole P.W."/>
        </authorList>
    </citation>
    <scope>NUCLEOTIDE SEQUENCE [LARGE SCALE GENOMIC DNA]</scope>
    <source>
        <strain evidence="2 3">DSM 26202</strain>
    </source>
</reference>